<name>A0A9W8K325_9AGAR</name>
<gene>
    <name evidence="2" type="ORF">NLJ89_g4320</name>
</gene>
<evidence type="ECO:0000256" key="1">
    <source>
        <dbReference type="SAM" id="MobiDB-lite"/>
    </source>
</evidence>
<accession>A0A9W8K325</accession>
<proteinExistence type="predicted"/>
<feature type="region of interest" description="Disordered" evidence="1">
    <location>
        <begin position="53"/>
        <end position="72"/>
    </location>
</feature>
<feature type="compositionally biased region" description="Polar residues" evidence="1">
    <location>
        <begin position="53"/>
        <end position="69"/>
    </location>
</feature>
<evidence type="ECO:0000313" key="2">
    <source>
        <dbReference type="EMBL" id="KAJ3511053.1"/>
    </source>
</evidence>
<keyword evidence="3" id="KW-1185">Reference proteome</keyword>
<comment type="caution">
    <text evidence="2">The sequence shown here is derived from an EMBL/GenBank/DDBJ whole genome shotgun (WGS) entry which is preliminary data.</text>
</comment>
<dbReference type="AlphaFoldDB" id="A0A9W8K325"/>
<protein>
    <submittedName>
        <fullName evidence="2">Uncharacterized protein</fullName>
    </submittedName>
</protein>
<evidence type="ECO:0000313" key="3">
    <source>
        <dbReference type="Proteomes" id="UP001148786"/>
    </source>
</evidence>
<sequence length="152" mass="17039">MGCYATKRDWKENYLKFITGVTSLTLDYCSRFFFSPDNLPVNLKNLKVVGNEVTSPNQTTSPSRDSSPILSRPSPFIALHPNDLDEWIEYTQRLDWLPTLKSITIRTDALKTSGSSPNTMDVKPPRGAAFETKIGTVYDALKKRSPPVEIVA</sequence>
<reference evidence="2" key="1">
    <citation type="submission" date="2022-07" db="EMBL/GenBank/DDBJ databases">
        <title>Genome Sequence of Agrocybe chaxingu.</title>
        <authorList>
            <person name="Buettner E."/>
        </authorList>
    </citation>
    <scope>NUCLEOTIDE SEQUENCE</scope>
    <source>
        <strain evidence="2">MP-N11</strain>
    </source>
</reference>
<dbReference type="Proteomes" id="UP001148786">
    <property type="component" value="Unassembled WGS sequence"/>
</dbReference>
<organism evidence="2 3">
    <name type="scientific">Agrocybe chaxingu</name>
    <dbReference type="NCBI Taxonomy" id="84603"/>
    <lineage>
        <taxon>Eukaryota</taxon>
        <taxon>Fungi</taxon>
        <taxon>Dikarya</taxon>
        <taxon>Basidiomycota</taxon>
        <taxon>Agaricomycotina</taxon>
        <taxon>Agaricomycetes</taxon>
        <taxon>Agaricomycetidae</taxon>
        <taxon>Agaricales</taxon>
        <taxon>Agaricineae</taxon>
        <taxon>Strophariaceae</taxon>
        <taxon>Agrocybe</taxon>
    </lineage>
</organism>
<dbReference type="EMBL" id="JANKHO010000352">
    <property type="protein sequence ID" value="KAJ3511053.1"/>
    <property type="molecule type" value="Genomic_DNA"/>
</dbReference>